<sequence>MARRRFLAAAGLALASAAAARPLAAQARIDREGLARVEAYLNALTTLRARFLQVAQNGASAQGTALISRPGRMRFDYDPPEPLLLVASGGQVLMYDRELRQPTAVPASSTPLGLLLRPEIRLAGDITVTGTERSAGFFRVGLHRTGARAEGLLTLTFSEQPLELRQWTVLDSQGRETRVTLYEVQTGIALPDRLFDFNDPRFLEAEQQRR</sequence>
<reference evidence="3 4" key="1">
    <citation type="submission" date="2020-03" db="EMBL/GenBank/DDBJ databases">
        <title>Roseomonas selenitidurans sp. nov. isolated from urban soil.</title>
        <authorList>
            <person name="Liu H."/>
        </authorList>
    </citation>
    <scope>NUCLEOTIDE SEQUENCE [LARGE SCALE GENOMIC DNA]</scope>
    <source>
        <strain evidence="3 4">BU-1</strain>
    </source>
</reference>
<dbReference type="PANTHER" id="PTHR35869">
    <property type="entry name" value="OUTER-MEMBRANE LIPOPROTEIN CARRIER PROTEIN"/>
    <property type="match status" value="1"/>
</dbReference>
<evidence type="ECO:0000313" key="4">
    <source>
        <dbReference type="Proteomes" id="UP000787635"/>
    </source>
</evidence>
<dbReference type="Proteomes" id="UP000787635">
    <property type="component" value="Unassembled WGS sequence"/>
</dbReference>
<dbReference type="InterPro" id="IPR006311">
    <property type="entry name" value="TAT_signal"/>
</dbReference>
<comment type="caution">
    <text evidence="3">The sequence shown here is derived from an EMBL/GenBank/DDBJ whole genome shotgun (WGS) entry which is preliminary data.</text>
</comment>
<feature type="signal peptide" evidence="2">
    <location>
        <begin position="1"/>
        <end position="27"/>
    </location>
</feature>
<protein>
    <submittedName>
        <fullName evidence="3">Outer membrane lipoprotein carrier protein LolA</fullName>
    </submittedName>
</protein>
<accession>A0ABX1E5A2</accession>
<keyword evidence="1 2" id="KW-0732">Signal</keyword>
<dbReference type="Pfam" id="PF03548">
    <property type="entry name" value="LolA"/>
    <property type="match status" value="1"/>
</dbReference>
<dbReference type="InterPro" id="IPR004564">
    <property type="entry name" value="OM_lipoprot_carrier_LolA-like"/>
</dbReference>
<dbReference type="PANTHER" id="PTHR35869:SF1">
    <property type="entry name" value="OUTER-MEMBRANE LIPOPROTEIN CARRIER PROTEIN"/>
    <property type="match status" value="1"/>
</dbReference>
<dbReference type="PROSITE" id="PS51318">
    <property type="entry name" value="TAT"/>
    <property type="match status" value="1"/>
</dbReference>
<proteinExistence type="predicted"/>
<feature type="chain" id="PRO_5045067287" evidence="2">
    <location>
        <begin position="28"/>
        <end position="210"/>
    </location>
</feature>
<name>A0ABX1E5A2_9PROT</name>
<gene>
    <name evidence="3" type="ORF">HEQ75_15965</name>
</gene>
<dbReference type="Gene3D" id="2.50.20.10">
    <property type="entry name" value="Lipoprotein localisation LolA/LolB/LppX"/>
    <property type="match status" value="1"/>
</dbReference>
<dbReference type="EMBL" id="JAAVNE010000025">
    <property type="protein sequence ID" value="NKC32360.1"/>
    <property type="molecule type" value="Genomic_DNA"/>
</dbReference>
<keyword evidence="4" id="KW-1185">Reference proteome</keyword>
<evidence type="ECO:0000313" key="3">
    <source>
        <dbReference type="EMBL" id="NKC32360.1"/>
    </source>
</evidence>
<organism evidence="3 4">
    <name type="scientific">Falsiroseomonas selenitidurans</name>
    <dbReference type="NCBI Taxonomy" id="2716335"/>
    <lineage>
        <taxon>Bacteria</taxon>
        <taxon>Pseudomonadati</taxon>
        <taxon>Pseudomonadota</taxon>
        <taxon>Alphaproteobacteria</taxon>
        <taxon>Acetobacterales</taxon>
        <taxon>Roseomonadaceae</taxon>
        <taxon>Falsiroseomonas</taxon>
    </lineage>
</organism>
<evidence type="ECO:0000256" key="2">
    <source>
        <dbReference type="SAM" id="SignalP"/>
    </source>
</evidence>
<evidence type="ECO:0000256" key="1">
    <source>
        <dbReference type="ARBA" id="ARBA00022729"/>
    </source>
</evidence>
<keyword evidence="3" id="KW-0449">Lipoprotein</keyword>
<dbReference type="CDD" id="cd16325">
    <property type="entry name" value="LolA"/>
    <property type="match status" value="1"/>
</dbReference>
<dbReference type="InterPro" id="IPR029046">
    <property type="entry name" value="LolA/LolB/LppX"/>
</dbReference>
<dbReference type="SUPFAM" id="SSF89392">
    <property type="entry name" value="Prokaryotic lipoproteins and lipoprotein localization factors"/>
    <property type="match status" value="1"/>
</dbReference>